<reference evidence="1 2" key="2">
    <citation type="journal article" date="2022" name="Mol. Ecol. Resour.">
        <title>The genomes of chicory, endive, great burdock and yacon provide insights into Asteraceae paleo-polyploidization history and plant inulin production.</title>
        <authorList>
            <person name="Fan W."/>
            <person name="Wang S."/>
            <person name="Wang H."/>
            <person name="Wang A."/>
            <person name="Jiang F."/>
            <person name="Liu H."/>
            <person name="Zhao H."/>
            <person name="Xu D."/>
            <person name="Zhang Y."/>
        </authorList>
    </citation>
    <scope>NUCLEOTIDE SEQUENCE [LARGE SCALE GENOMIC DNA]</scope>
    <source>
        <strain evidence="2">cv. Niubang</strain>
    </source>
</reference>
<reference evidence="2" key="1">
    <citation type="journal article" date="2022" name="Mol. Ecol. Resour.">
        <title>The genomes of chicory, endive, great burdock and yacon provide insights into Asteraceae palaeo-polyploidization history and plant inulin production.</title>
        <authorList>
            <person name="Fan W."/>
            <person name="Wang S."/>
            <person name="Wang H."/>
            <person name="Wang A."/>
            <person name="Jiang F."/>
            <person name="Liu H."/>
            <person name="Zhao H."/>
            <person name="Xu D."/>
            <person name="Zhang Y."/>
        </authorList>
    </citation>
    <scope>NUCLEOTIDE SEQUENCE [LARGE SCALE GENOMIC DNA]</scope>
    <source>
        <strain evidence="2">cv. Niubang</strain>
    </source>
</reference>
<sequence>MEGEGKRSTGARGRTYLVGILCHEDGRGGKRSTGVTNEKNVVAGAEEMEVGGHWWEGRRSELVTSERRGKESYESYGQGLLVLEQCESNQKGAKNQVLQSWEYYDAYASRNWEIGKVVLGLAAKSNLKPVSLELGGKFPFIVCEDANVDEVVDLTHLALFYNQLPNEHQQLEIDKHQIRVNTIVCGLPLVDEFPISVGKDSWIVHKV</sequence>
<keyword evidence="2" id="KW-1185">Reference proteome</keyword>
<name>A0ACB9BDC7_ARCLA</name>
<protein>
    <submittedName>
        <fullName evidence="1">Uncharacterized protein</fullName>
    </submittedName>
</protein>
<gene>
    <name evidence="1" type="ORF">L6452_20965</name>
</gene>
<accession>A0ACB9BDC7</accession>
<dbReference type="EMBL" id="CM042052">
    <property type="protein sequence ID" value="KAI3720057.1"/>
    <property type="molecule type" value="Genomic_DNA"/>
</dbReference>
<organism evidence="1 2">
    <name type="scientific">Arctium lappa</name>
    <name type="common">Greater burdock</name>
    <name type="synonym">Lappa major</name>
    <dbReference type="NCBI Taxonomy" id="4217"/>
    <lineage>
        <taxon>Eukaryota</taxon>
        <taxon>Viridiplantae</taxon>
        <taxon>Streptophyta</taxon>
        <taxon>Embryophyta</taxon>
        <taxon>Tracheophyta</taxon>
        <taxon>Spermatophyta</taxon>
        <taxon>Magnoliopsida</taxon>
        <taxon>eudicotyledons</taxon>
        <taxon>Gunneridae</taxon>
        <taxon>Pentapetalae</taxon>
        <taxon>asterids</taxon>
        <taxon>campanulids</taxon>
        <taxon>Asterales</taxon>
        <taxon>Asteraceae</taxon>
        <taxon>Carduoideae</taxon>
        <taxon>Cardueae</taxon>
        <taxon>Arctiinae</taxon>
        <taxon>Arctium</taxon>
    </lineage>
</organism>
<comment type="caution">
    <text evidence="1">The sequence shown here is derived from an EMBL/GenBank/DDBJ whole genome shotgun (WGS) entry which is preliminary data.</text>
</comment>
<proteinExistence type="predicted"/>
<evidence type="ECO:0000313" key="1">
    <source>
        <dbReference type="EMBL" id="KAI3720057.1"/>
    </source>
</evidence>
<dbReference type="Proteomes" id="UP001055879">
    <property type="component" value="Linkage Group LG06"/>
</dbReference>
<evidence type="ECO:0000313" key="2">
    <source>
        <dbReference type="Proteomes" id="UP001055879"/>
    </source>
</evidence>